<dbReference type="InterPro" id="IPR011990">
    <property type="entry name" value="TPR-like_helical_dom_sf"/>
</dbReference>
<dbReference type="InterPro" id="IPR018704">
    <property type="entry name" value="SecYEG/CpoB_TPR"/>
</dbReference>
<evidence type="ECO:0000313" key="11">
    <source>
        <dbReference type="EMBL" id="QHJ00771.1"/>
    </source>
</evidence>
<comment type="similarity">
    <text evidence="7">Belongs to the YfgM family.</text>
</comment>
<keyword evidence="3 9" id="KW-0812">Transmembrane</keyword>
<evidence type="ECO:0000256" key="5">
    <source>
        <dbReference type="ARBA" id="ARBA00023136"/>
    </source>
</evidence>
<dbReference type="GO" id="GO:0044877">
    <property type="term" value="F:protein-containing complex binding"/>
    <property type="evidence" value="ECO:0007669"/>
    <property type="project" value="InterPro"/>
</dbReference>
<evidence type="ECO:0000256" key="1">
    <source>
        <dbReference type="ARBA" id="ARBA00004401"/>
    </source>
</evidence>
<gene>
    <name evidence="11" type="ORF">GT347_23965</name>
</gene>
<accession>A0A857J9S3</accession>
<keyword evidence="5 9" id="KW-0472">Membrane</keyword>
<evidence type="ECO:0000256" key="9">
    <source>
        <dbReference type="SAM" id="Phobius"/>
    </source>
</evidence>
<dbReference type="EMBL" id="CP047650">
    <property type="protein sequence ID" value="QHJ00771.1"/>
    <property type="molecule type" value="Genomic_DNA"/>
</dbReference>
<evidence type="ECO:0000256" key="4">
    <source>
        <dbReference type="ARBA" id="ARBA00022989"/>
    </source>
</evidence>
<evidence type="ECO:0000256" key="2">
    <source>
        <dbReference type="ARBA" id="ARBA00022475"/>
    </source>
</evidence>
<feature type="transmembrane region" description="Helical" evidence="9">
    <location>
        <begin position="23"/>
        <end position="44"/>
    </location>
</feature>
<keyword evidence="2" id="KW-1003">Cell membrane</keyword>
<dbReference type="AlphaFoldDB" id="A0A857J9S3"/>
<feature type="domain" description="Ancillary SecYEG translocon subunit/Cell division coordinator CpoB TPR" evidence="10">
    <location>
        <begin position="17"/>
        <end position="210"/>
    </location>
</feature>
<dbReference type="Proteomes" id="UP000464787">
    <property type="component" value="Chromosome"/>
</dbReference>
<dbReference type="InterPro" id="IPR026039">
    <property type="entry name" value="YfgM"/>
</dbReference>
<protein>
    <recommendedName>
        <fullName evidence="8">Ancillary SecYEG translocon subunit</fullName>
    </recommendedName>
</protein>
<dbReference type="GO" id="GO:0005886">
    <property type="term" value="C:plasma membrane"/>
    <property type="evidence" value="ECO:0007669"/>
    <property type="project" value="UniProtKB-SubCell"/>
</dbReference>
<dbReference type="Gene3D" id="1.25.40.10">
    <property type="entry name" value="Tetratricopeptide repeat domain"/>
    <property type="match status" value="1"/>
</dbReference>
<proteinExistence type="inferred from homology"/>
<organism evidence="11 12">
    <name type="scientific">Xylophilus rhododendri</name>
    <dbReference type="NCBI Taxonomy" id="2697032"/>
    <lineage>
        <taxon>Bacteria</taxon>
        <taxon>Pseudomonadati</taxon>
        <taxon>Pseudomonadota</taxon>
        <taxon>Betaproteobacteria</taxon>
        <taxon>Burkholderiales</taxon>
        <taxon>Xylophilus</taxon>
    </lineage>
</organism>
<evidence type="ECO:0000313" key="12">
    <source>
        <dbReference type="Proteomes" id="UP000464787"/>
    </source>
</evidence>
<dbReference type="PANTHER" id="PTHR38035">
    <property type="entry name" value="UPF0070 PROTEIN YFGM"/>
    <property type="match status" value="1"/>
</dbReference>
<evidence type="ECO:0000259" key="10">
    <source>
        <dbReference type="Pfam" id="PF09976"/>
    </source>
</evidence>
<keyword evidence="6" id="KW-0143">Chaperone</keyword>
<comment type="subcellular location">
    <subcellularLocation>
        <location evidence="1">Cell membrane</location>
        <topology evidence="1">Single-pass type II membrane protein</topology>
    </subcellularLocation>
</comment>
<evidence type="ECO:0000256" key="7">
    <source>
        <dbReference type="ARBA" id="ARBA00024197"/>
    </source>
</evidence>
<sequence length="223" mass="24188">MAIHLDLEEQEQLDQLKHFWERWGTLITGVIVLVALGFAGWNLYNYWDRRQAAQSAVLYDEVERAVQAGDASHAERAFQDVREKFGRTVYAQQAGLAAAKLLLDKGNTDGAKAALAWVADKGRDDGLQAVARLRTAAILLDAKAYDEALKQVDASMPAAFAPLAADRKGDILAAQGKSADAVAAYTSAWKGLDSQSEYRRLVEIKLNALGVDPRTSAGAEAKS</sequence>
<keyword evidence="4 9" id="KW-1133">Transmembrane helix</keyword>
<evidence type="ECO:0000256" key="8">
    <source>
        <dbReference type="ARBA" id="ARBA00024235"/>
    </source>
</evidence>
<dbReference type="SUPFAM" id="SSF48452">
    <property type="entry name" value="TPR-like"/>
    <property type="match status" value="1"/>
</dbReference>
<dbReference type="PIRSF" id="PIRSF006170">
    <property type="entry name" value="YfgM"/>
    <property type="match status" value="1"/>
</dbReference>
<dbReference type="KEGG" id="xyk:GT347_23965"/>
<dbReference type="Pfam" id="PF09976">
    <property type="entry name" value="TPR_21"/>
    <property type="match status" value="1"/>
</dbReference>
<reference evidence="11 12" key="1">
    <citation type="submission" date="2020-01" db="EMBL/GenBank/DDBJ databases">
        <title>Genome sequencing of strain KACC 21265.</title>
        <authorList>
            <person name="Heo J."/>
            <person name="Kim S.-J."/>
            <person name="Kim J.-S."/>
            <person name="Hong S.-B."/>
            <person name="Kwon S.-W."/>
        </authorList>
    </citation>
    <scope>NUCLEOTIDE SEQUENCE [LARGE SCALE GENOMIC DNA]</scope>
    <source>
        <strain evidence="11 12">KACC 21265</strain>
    </source>
</reference>
<keyword evidence="12" id="KW-1185">Reference proteome</keyword>
<dbReference type="PANTHER" id="PTHR38035:SF1">
    <property type="entry name" value="ANCILLARY SECYEG TRANSLOCON SUBUNIT"/>
    <property type="match status" value="1"/>
</dbReference>
<evidence type="ECO:0000256" key="6">
    <source>
        <dbReference type="ARBA" id="ARBA00023186"/>
    </source>
</evidence>
<name>A0A857J9S3_9BURK</name>
<evidence type="ECO:0000256" key="3">
    <source>
        <dbReference type="ARBA" id="ARBA00022692"/>
    </source>
</evidence>
<dbReference type="RefSeq" id="WP_160554580.1">
    <property type="nucleotide sequence ID" value="NZ_CP047650.1"/>
</dbReference>